<organism evidence="2 3">
    <name type="scientific">Streptomyces griseomycini</name>
    <dbReference type="NCBI Taxonomy" id="66895"/>
    <lineage>
        <taxon>Bacteria</taxon>
        <taxon>Bacillati</taxon>
        <taxon>Actinomycetota</taxon>
        <taxon>Actinomycetes</taxon>
        <taxon>Kitasatosporales</taxon>
        <taxon>Streptomycetaceae</taxon>
        <taxon>Streptomyces</taxon>
    </lineage>
</organism>
<feature type="compositionally biased region" description="Polar residues" evidence="1">
    <location>
        <begin position="78"/>
        <end position="87"/>
    </location>
</feature>
<protein>
    <submittedName>
        <fullName evidence="2">Uncharacterized protein</fullName>
    </submittedName>
</protein>
<evidence type="ECO:0000256" key="1">
    <source>
        <dbReference type="SAM" id="MobiDB-lite"/>
    </source>
</evidence>
<sequence>MGPTRAPLCADGQRLARRPRRRPADDPPTSNTGATGALRRPNSRDRGGQPQRRILAAGYSEENSTVHQAHDLARSDEPSTTENTTAATVIDDLTLSVDPVREATAPLKPPDNQSRVPHLTQLDYAAPCRKGEGR</sequence>
<proteinExistence type="predicted"/>
<dbReference type="AlphaFoldDB" id="A0A7W7PXR6"/>
<feature type="region of interest" description="Disordered" evidence="1">
    <location>
        <begin position="1"/>
        <end position="134"/>
    </location>
</feature>
<evidence type="ECO:0000313" key="2">
    <source>
        <dbReference type="EMBL" id="MBB4903291.1"/>
    </source>
</evidence>
<feature type="compositionally biased region" description="Basic and acidic residues" evidence="1">
    <location>
        <begin position="68"/>
        <end position="77"/>
    </location>
</feature>
<name>A0A7W7PXR6_9ACTN</name>
<keyword evidence="3" id="KW-1185">Reference proteome</keyword>
<accession>A0A7W7PXR6</accession>
<dbReference type="RefSeq" id="WP_184829221.1">
    <property type="nucleotide sequence ID" value="NZ_BMTK01000020.1"/>
</dbReference>
<dbReference type="Proteomes" id="UP000579523">
    <property type="component" value="Unassembled WGS sequence"/>
</dbReference>
<evidence type="ECO:0000313" key="3">
    <source>
        <dbReference type="Proteomes" id="UP000579523"/>
    </source>
</evidence>
<reference evidence="2 3" key="1">
    <citation type="submission" date="2020-08" db="EMBL/GenBank/DDBJ databases">
        <title>Genomic Encyclopedia of Type Strains, Phase III (KMG-III): the genomes of soil and plant-associated and newly described type strains.</title>
        <authorList>
            <person name="Whitman W."/>
        </authorList>
    </citation>
    <scope>NUCLEOTIDE SEQUENCE [LARGE SCALE GENOMIC DNA]</scope>
    <source>
        <strain evidence="2 3">CECT 3273</strain>
    </source>
</reference>
<comment type="caution">
    <text evidence="2">The sequence shown here is derived from an EMBL/GenBank/DDBJ whole genome shotgun (WGS) entry which is preliminary data.</text>
</comment>
<dbReference type="EMBL" id="JACHJI010000026">
    <property type="protein sequence ID" value="MBB4903291.1"/>
    <property type="molecule type" value="Genomic_DNA"/>
</dbReference>
<gene>
    <name evidence="2" type="ORF">FHS37_007388</name>
</gene>